<proteinExistence type="inferred from homology"/>
<evidence type="ECO:0000256" key="5">
    <source>
        <dbReference type="RuleBase" id="RU364019"/>
    </source>
</evidence>
<name>A0A1E4TFM0_9ASCO</name>
<dbReference type="NCBIfam" id="TIGR01147">
    <property type="entry name" value="V_ATP_synt_G"/>
    <property type="match status" value="1"/>
</dbReference>
<comment type="similarity">
    <text evidence="1 5">Belongs to the V-ATPase G subunit family.</text>
</comment>
<evidence type="ECO:0000256" key="1">
    <source>
        <dbReference type="ARBA" id="ARBA00010066"/>
    </source>
</evidence>
<dbReference type="Gene3D" id="1.20.5.2950">
    <property type="match status" value="1"/>
</dbReference>
<dbReference type="FunFam" id="1.20.5.2950:FF:000001">
    <property type="entry name" value="V-type proton ATPase subunit G"/>
    <property type="match status" value="1"/>
</dbReference>
<dbReference type="GO" id="GO:0046961">
    <property type="term" value="F:proton-transporting ATPase activity, rotational mechanism"/>
    <property type="evidence" value="ECO:0007669"/>
    <property type="project" value="InterPro"/>
</dbReference>
<gene>
    <name evidence="7" type="ORF">CANCADRAFT_108032</name>
</gene>
<keyword evidence="4 5" id="KW-0406">Ion transport</keyword>
<evidence type="ECO:0000256" key="2">
    <source>
        <dbReference type="ARBA" id="ARBA00022448"/>
    </source>
</evidence>
<dbReference type="EMBL" id="KV453842">
    <property type="protein sequence ID" value="ODV90571.1"/>
    <property type="molecule type" value="Genomic_DNA"/>
</dbReference>
<reference evidence="8" key="1">
    <citation type="submission" date="2016-02" db="EMBL/GenBank/DDBJ databases">
        <title>Comparative genomics of biotechnologically important yeasts.</title>
        <authorList>
            <consortium name="DOE Joint Genome Institute"/>
            <person name="Riley R."/>
            <person name="Haridas S."/>
            <person name="Wolfe K.H."/>
            <person name="Lopes M.R."/>
            <person name="Hittinger C.T."/>
            <person name="Goker M."/>
            <person name="Salamov A."/>
            <person name="Wisecaver J."/>
            <person name="Long T.M."/>
            <person name="Aerts A.L."/>
            <person name="Barry K."/>
            <person name="Choi C."/>
            <person name="Clum A."/>
            <person name="Coughlan A.Y."/>
            <person name="Deshpande S."/>
            <person name="Douglass A.P."/>
            <person name="Hanson S.J."/>
            <person name="Klenk H.-P."/>
            <person name="Labutti K."/>
            <person name="Lapidus A."/>
            <person name="Lindquist E."/>
            <person name="Lipzen A."/>
            <person name="Meier-Kolthoff J.P."/>
            <person name="Ohm R.A."/>
            <person name="Otillar R.P."/>
            <person name="Pangilinan J."/>
            <person name="Peng Y."/>
            <person name="Rokas A."/>
            <person name="Rosa C.A."/>
            <person name="Scheuner C."/>
            <person name="Sibirny A.A."/>
            <person name="Slot J.C."/>
            <person name="Stielow J.B."/>
            <person name="Sun H."/>
            <person name="Kurtzman C.P."/>
            <person name="Blackwell M."/>
            <person name="Jeffries T.W."/>
            <person name="Grigoriev I.V."/>
        </authorList>
    </citation>
    <scope>NUCLEOTIDE SEQUENCE [LARGE SCALE GENOMIC DNA]</scope>
    <source>
        <strain evidence="8">NRRL Y-17796</strain>
    </source>
</reference>
<keyword evidence="8" id="KW-1185">Reference proteome</keyword>
<dbReference type="PANTHER" id="PTHR12713:SF11">
    <property type="entry name" value="V-TYPE PROTON ATPASE SUBUNIT G"/>
    <property type="match status" value="1"/>
</dbReference>
<dbReference type="InterPro" id="IPR005124">
    <property type="entry name" value="V-ATPase_G"/>
</dbReference>
<feature type="coiled-coil region" evidence="6">
    <location>
        <begin position="12"/>
        <end position="58"/>
    </location>
</feature>
<sequence length="115" mass="12608">MSAQSSAGIKTLLEAEKEAQEIVQKARAYRTQRLKAARSEAAKEIEEYKKQQEKKFNEFVAQHSGDTTKLESDAAAQVEKEVAAVKEAASKNADKVVDDLVKAILTPAPKLHINA</sequence>
<keyword evidence="2 5" id="KW-0813">Transport</keyword>
<evidence type="ECO:0000256" key="3">
    <source>
        <dbReference type="ARBA" id="ARBA00022781"/>
    </source>
</evidence>
<keyword evidence="6" id="KW-0175">Coiled coil</keyword>
<dbReference type="GO" id="GO:0000221">
    <property type="term" value="C:vacuolar proton-transporting V-type ATPase, V1 domain"/>
    <property type="evidence" value="ECO:0007669"/>
    <property type="project" value="TreeGrafter"/>
</dbReference>
<dbReference type="AlphaFoldDB" id="A0A1E4TFM0"/>
<accession>A0A1E4TFM0</accession>
<dbReference type="PANTHER" id="PTHR12713">
    <property type="entry name" value="VACUOLAR ATP SYNTHASE SUBUNIT G"/>
    <property type="match status" value="1"/>
</dbReference>
<evidence type="ECO:0000313" key="7">
    <source>
        <dbReference type="EMBL" id="ODV90571.1"/>
    </source>
</evidence>
<evidence type="ECO:0000256" key="6">
    <source>
        <dbReference type="SAM" id="Coils"/>
    </source>
</evidence>
<dbReference type="OrthoDB" id="250802at2759"/>
<evidence type="ECO:0000313" key="8">
    <source>
        <dbReference type="Proteomes" id="UP000095023"/>
    </source>
</evidence>
<comment type="function">
    <text evidence="5">Subunit of the V1 complex of vacuolar(H+)-ATPase (V-ATPase), a multisubunit enzyme composed of a peripheral complex (V1) that hydrolyzes ATP and a membrane integral complex (V0) that translocates protons. V-ATPase is responsible for acidifying and maintaining the pH of intracellular compartments and in some cell types, is targeted to the plasma membrane, where it is responsible for acidifying the extracellular environment.</text>
</comment>
<protein>
    <recommendedName>
        <fullName evidence="5">V-type proton ATPase subunit G</fullName>
    </recommendedName>
</protein>
<dbReference type="Pfam" id="PF03179">
    <property type="entry name" value="V-ATPase_G"/>
    <property type="match status" value="1"/>
</dbReference>
<evidence type="ECO:0000256" key="4">
    <source>
        <dbReference type="ARBA" id="ARBA00023065"/>
    </source>
</evidence>
<dbReference type="GO" id="GO:0016887">
    <property type="term" value="F:ATP hydrolysis activity"/>
    <property type="evidence" value="ECO:0007669"/>
    <property type="project" value="TreeGrafter"/>
</dbReference>
<dbReference type="Proteomes" id="UP000095023">
    <property type="component" value="Unassembled WGS sequence"/>
</dbReference>
<organism evidence="7 8">
    <name type="scientific">Tortispora caseinolytica NRRL Y-17796</name>
    <dbReference type="NCBI Taxonomy" id="767744"/>
    <lineage>
        <taxon>Eukaryota</taxon>
        <taxon>Fungi</taxon>
        <taxon>Dikarya</taxon>
        <taxon>Ascomycota</taxon>
        <taxon>Saccharomycotina</taxon>
        <taxon>Trigonopsidomycetes</taxon>
        <taxon>Trigonopsidales</taxon>
        <taxon>Trigonopsidaceae</taxon>
        <taxon>Tortispora</taxon>
    </lineage>
</organism>
<comment type="subunit">
    <text evidence="5">V-ATPase is a heteromultimeric enzyme made up of two complexes: the ATP-hydrolytic V1 complex and the proton translocation V0 complex.</text>
</comment>
<keyword evidence="3 5" id="KW-0375">Hydrogen ion transport</keyword>